<keyword evidence="1" id="KW-0547">Nucleotide-binding</keyword>
<keyword evidence="1" id="KW-0436">Ligase</keyword>
<sequence>MSRYNFYNFLVGGLSSLSDDFMIEHIAKLANLPLSDKEKRLFDRQCREILRFVDQLQEVKATDIKPLSPAESAGLTNIWREDRVRPGLTTEEALQNAPASQDQMFKVSQILKIEE</sequence>
<dbReference type="GO" id="GO:0050566">
    <property type="term" value="F:asparaginyl-tRNA synthase (glutamine-hydrolyzing) activity"/>
    <property type="evidence" value="ECO:0007669"/>
    <property type="project" value="RHEA"/>
</dbReference>
<dbReference type="Gene3D" id="1.10.20.60">
    <property type="entry name" value="Glu-tRNAGln amidotransferase C subunit, N-terminal domain"/>
    <property type="match status" value="1"/>
</dbReference>
<dbReference type="GO" id="GO:0006412">
    <property type="term" value="P:translation"/>
    <property type="evidence" value="ECO:0007669"/>
    <property type="project" value="UniProtKB-UniRule"/>
</dbReference>
<dbReference type="InterPro" id="IPR036113">
    <property type="entry name" value="Asp/Glu-ADT_sf_sub_c"/>
</dbReference>
<dbReference type="GO" id="GO:0070681">
    <property type="term" value="P:glutaminyl-tRNAGln biosynthesis via transamidation"/>
    <property type="evidence" value="ECO:0007669"/>
    <property type="project" value="TreeGrafter"/>
</dbReference>
<protein>
    <recommendedName>
        <fullName evidence="1">Aspartyl/glutamyl-tRNA(Asn/Gln) amidotransferase subunit C</fullName>
        <shortName evidence="1">Asp/Glu-ADT subunit C</shortName>
        <ecNumber evidence="1">6.3.5.-</ecNumber>
    </recommendedName>
</protein>
<dbReference type="HAMAP" id="MF_00122">
    <property type="entry name" value="GatC"/>
    <property type="match status" value="1"/>
</dbReference>
<dbReference type="GO" id="GO:0050567">
    <property type="term" value="F:glutaminyl-tRNA synthase (glutamine-hydrolyzing) activity"/>
    <property type="evidence" value="ECO:0007669"/>
    <property type="project" value="UniProtKB-UniRule"/>
</dbReference>
<dbReference type="PANTHER" id="PTHR15004:SF0">
    <property type="entry name" value="GLUTAMYL-TRNA(GLN) AMIDOTRANSFERASE SUBUNIT C, MITOCHONDRIAL"/>
    <property type="match status" value="1"/>
</dbReference>
<dbReference type="SUPFAM" id="SSF141000">
    <property type="entry name" value="Glu-tRNAGln amidotransferase C subunit"/>
    <property type="match status" value="1"/>
</dbReference>
<gene>
    <name evidence="1" type="primary">gatC</name>
    <name evidence="2" type="ORF">CEN88_449</name>
</gene>
<dbReference type="GO" id="GO:0005524">
    <property type="term" value="F:ATP binding"/>
    <property type="evidence" value="ECO:0007669"/>
    <property type="project" value="UniProtKB-KW"/>
</dbReference>
<comment type="subunit">
    <text evidence="1">Heterotrimer of A, B and C subunits.</text>
</comment>
<dbReference type="PANTHER" id="PTHR15004">
    <property type="entry name" value="GLUTAMYL-TRNA(GLN) AMIDOTRANSFERASE SUBUNIT C, MITOCHONDRIAL"/>
    <property type="match status" value="1"/>
</dbReference>
<dbReference type="AlphaFoldDB" id="A0A554LRY5"/>
<keyword evidence="1" id="KW-0067">ATP-binding</keyword>
<dbReference type="Proteomes" id="UP000318711">
    <property type="component" value="Unassembled WGS sequence"/>
</dbReference>
<keyword evidence="2" id="KW-0808">Transferase</keyword>
<evidence type="ECO:0000313" key="3">
    <source>
        <dbReference type="Proteomes" id="UP000318711"/>
    </source>
</evidence>
<comment type="function">
    <text evidence="1">Allows the formation of correctly charged Asn-tRNA(Asn) or Gln-tRNA(Gln) through the transamidation of misacylated Asp-tRNA(Asn) or Glu-tRNA(Gln) in organisms which lack either or both of asparaginyl-tRNA or glutaminyl-tRNA synthetases. The reaction takes place in the presence of glutamine and ATP through an activated phospho-Asp-tRNA(Asn) or phospho-Glu-tRNA(Gln).</text>
</comment>
<dbReference type="InterPro" id="IPR003837">
    <property type="entry name" value="GatC"/>
</dbReference>
<dbReference type="Pfam" id="PF02686">
    <property type="entry name" value="GatC"/>
    <property type="match status" value="1"/>
</dbReference>
<evidence type="ECO:0000256" key="1">
    <source>
        <dbReference type="HAMAP-Rule" id="MF_00122"/>
    </source>
</evidence>
<dbReference type="NCBIfam" id="TIGR00135">
    <property type="entry name" value="gatC"/>
    <property type="match status" value="1"/>
</dbReference>
<evidence type="ECO:0000313" key="2">
    <source>
        <dbReference type="EMBL" id="TSC95625.1"/>
    </source>
</evidence>
<reference evidence="2 3" key="1">
    <citation type="submission" date="2017-07" db="EMBL/GenBank/DDBJ databases">
        <title>Mechanisms for carbon and nitrogen cycling indicate functional differentiation within the Candidate Phyla Radiation.</title>
        <authorList>
            <person name="Danczak R.E."/>
            <person name="Johnston M.D."/>
            <person name="Kenah C."/>
            <person name="Slattery M."/>
            <person name="Wrighton K.C."/>
            <person name="Wilkins M.J."/>
        </authorList>
    </citation>
    <scope>NUCLEOTIDE SEQUENCE [LARGE SCALE GENOMIC DNA]</scope>
    <source>
        <strain evidence="2">Licking1014_2</strain>
    </source>
</reference>
<keyword evidence="1" id="KW-0648">Protein biosynthesis</keyword>
<dbReference type="GO" id="GO:0016740">
    <property type="term" value="F:transferase activity"/>
    <property type="evidence" value="ECO:0007669"/>
    <property type="project" value="UniProtKB-KW"/>
</dbReference>
<dbReference type="EC" id="6.3.5.-" evidence="1"/>
<comment type="caution">
    <text evidence="2">The sequence shown here is derived from an EMBL/GenBank/DDBJ whole genome shotgun (WGS) entry which is preliminary data.</text>
</comment>
<proteinExistence type="inferred from homology"/>
<comment type="catalytic activity">
    <reaction evidence="1">
        <text>L-aspartyl-tRNA(Asn) + L-glutamine + ATP + H2O = L-asparaginyl-tRNA(Asn) + L-glutamate + ADP + phosphate + 2 H(+)</text>
        <dbReference type="Rhea" id="RHEA:14513"/>
        <dbReference type="Rhea" id="RHEA-COMP:9674"/>
        <dbReference type="Rhea" id="RHEA-COMP:9677"/>
        <dbReference type="ChEBI" id="CHEBI:15377"/>
        <dbReference type="ChEBI" id="CHEBI:15378"/>
        <dbReference type="ChEBI" id="CHEBI:29985"/>
        <dbReference type="ChEBI" id="CHEBI:30616"/>
        <dbReference type="ChEBI" id="CHEBI:43474"/>
        <dbReference type="ChEBI" id="CHEBI:58359"/>
        <dbReference type="ChEBI" id="CHEBI:78515"/>
        <dbReference type="ChEBI" id="CHEBI:78516"/>
        <dbReference type="ChEBI" id="CHEBI:456216"/>
    </reaction>
</comment>
<accession>A0A554LRY5</accession>
<dbReference type="EMBL" id="VMGL01000060">
    <property type="protein sequence ID" value="TSC95625.1"/>
    <property type="molecule type" value="Genomic_DNA"/>
</dbReference>
<comment type="catalytic activity">
    <reaction evidence="1">
        <text>L-glutamyl-tRNA(Gln) + L-glutamine + ATP + H2O = L-glutaminyl-tRNA(Gln) + L-glutamate + ADP + phosphate + H(+)</text>
        <dbReference type="Rhea" id="RHEA:17521"/>
        <dbReference type="Rhea" id="RHEA-COMP:9681"/>
        <dbReference type="Rhea" id="RHEA-COMP:9684"/>
        <dbReference type="ChEBI" id="CHEBI:15377"/>
        <dbReference type="ChEBI" id="CHEBI:15378"/>
        <dbReference type="ChEBI" id="CHEBI:29985"/>
        <dbReference type="ChEBI" id="CHEBI:30616"/>
        <dbReference type="ChEBI" id="CHEBI:43474"/>
        <dbReference type="ChEBI" id="CHEBI:58359"/>
        <dbReference type="ChEBI" id="CHEBI:78520"/>
        <dbReference type="ChEBI" id="CHEBI:78521"/>
        <dbReference type="ChEBI" id="CHEBI:456216"/>
    </reaction>
</comment>
<organism evidence="2 3">
    <name type="scientific">Candidatus Berkelbacteria bacterium Licking1014_2</name>
    <dbReference type="NCBI Taxonomy" id="2017146"/>
    <lineage>
        <taxon>Bacteria</taxon>
        <taxon>Candidatus Berkelbacteria</taxon>
    </lineage>
</organism>
<dbReference type="GO" id="GO:0006450">
    <property type="term" value="P:regulation of translational fidelity"/>
    <property type="evidence" value="ECO:0007669"/>
    <property type="project" value="InterPro"/>
</dbReference>
<comment type="similarity">
    <text evidence="1">Belongs to the GatC family.</text>
</comment>
<name>A0A554LRY5_9BACT</name>